<feature type="signal peptide" evidence="2">
    <location>
        <begin position="1"/>
        <end position="34"/>
    </location>
</feature>
<evidence type="ECO:0000259" key="3">
    <source>
        <dbReference type="Pfam" id="PF01425"/>
    </source>
</evidence>
<evidence type="ECO:0000313" key="4">
    <source>
        <dbReference type="EMBL" id="ALS32317.1"/>
    </source>
</evidence>
<dbReference type="EMBL" id="CP011034">
    <property type="protein sequence ID" value="ALS32317.1"/>
    <property type="molecule type" value="Genomic_DNA"/>
</dbReference>
<dbReference type="Gene3D" id="3.90.1300.10">
    <property type="entry name" value="Amidase signature (AS) domain"/>
    <property type="match status" value="1"/>
</dbReference>
<dbReference type="GO" id="GO:0016740">
    <property type="term" value="F:transferase activity"/>
    <property type="evidence" value="ECO:0007669"/>
    <property type="project" value="UniProtKB-KW"/>
</dbReference>
<keyword evidence="2" id="KW-0732">Signal</keyword>
<feature type="domain" description="Amidase" evidence="3">
    <location>
        <begin position="69"/>
        <end position="504"/>
    </location>
</feature>
<dbReference type="SUPFAM" id="SSF75304">
    <property type="entry name" value="Amidase signature (AS) enzymes"/>
    <property type="match status" value="1"/>
</dbReference>
<dbReference type="Pfam" id="PF01425">
    <property type="entry name" value="Amidase"/>
    <property type="match status" value="1"/>
</dbReference>
<gene>
    <name evidence="4" type="primary">gatA</name>
    <name evidence="4" type="ORF">PTRA_a1045</name>
</gene>
<dbReference type="PANTHER" id="PTHR11895">
    <property type="entry name" value="TRANSAMIDASE"/>
    <property type="match status" value="1"/>
</dbReference>
<dbReference type="InterPro" id="IPR000120">
    <property type="entry name" value="Amidase"/>
</dbReference>
<comment type="similarity">
    <text evidence="1">Belongs to the amidase family.</text>
</comment>
<keyword evidence="4" id="KW-0808">Transferase</keyword>
<dbReference type="InterPro" id="IPR036928">
    <property type="entry name" value="AS_sf"/>
</dbReference>
<reference evidence="4 5" key="1">
    <citation type="submission" date="2015-03" db="EMBL/GenBank/DDBJ databases">
        <authorList>
            <person name="Murphy D."/>
        </authorList>
    </citation>
    <scope>NUCLEOTIDE SEQUENCE [LARGE SCALE GENOMIC DNA]</scope>
    <source>
        <strain evidence="4 5">KMM 520</strain>
    </source>
</reference>
<dbReference type="PROSITE" id="PS51318">
    <property type="entry name" value="TAT"/>
    <property type="match status" value="1"/>
</dbReference>
<name>A0A0U2V2K9_9GAMM</name>
<dbReference type="InterPro" id="IPR006311">
    <property type="entry name" value="TAT_signal"/>
</dbReference>
<dbReference type="PANTHER" id="PTHR11895:SF7">
    <property type="entry name" value="GLUTAMYL-TRNA(GLN) AMIDOTRANSFERASE SUBUNIT A, MITOCHONDRIAL"/>
    <property type="match status" value="1"/>
</dbReference>
<protein>
    <submittedName>
        <fullName evidence="4">Aspartyl-tRNA(Asn)/glutamyl-tRNA(Gln) amidotransferase subunit A</fullName>
    </submittedName>
</protein>
<dbReference type="InterPro" id="IPR023631">
    <property type="entry name" value="Amidase_dom"/>
</dbReference>
<sequence length="525" mass="55856">MTKIDLDRRRLIQACGAIGGASMLGLSLASQASAAATVNTTKQPLGDYDSWDMSTMADLLRQGDISPLELTDSAIARFEANAALNMIAVNHFEQARAQAQKLNQLSTAQRTAKMASAPLLGVPFALKDLGVTMAGTITTNGCRFFKDNRVAENSTLVNRYQAVGLNIMAKLTSPEFGQTPTGESSLHGNTLNPWDTRYSSGGSSAGSAVAVAARVLPAAHGSDGGGSIRIPASHCGLFGLKPSRGRVASGPTNLESSMGLSVHHALTRSVRDSALLLQLTQGAEPGSRITLPNDNMLAAVNAKPKRLKIALMQSHPFGYPVHQDCTDALDKTVKLLTSLGHIVEAAQPTLPLEQMFKGMGIATSSGMLNAVQARELKLGRAARENEFEAIVWGHLQRAKEFTAQQMLEARSAFDQGGQAFDVFFNDYDFILTPVTTAPPPKIGELSLNQPYDSFVQQVLKASPIAALFNMTGLPAMSVPLHWNKNGLPIGVQFAGAYGSEAQLLTLAAQLEQAAPWADKRPPILS</sequence>
<dbReference type="OrthoDB" id="9811471at2"/>
<accession>A0A0U2V2K9</accession>
<evidence type="ECO:0000256" key="1">
    <source>
        <dbReference type="ARBA" id="ARBA00009199"/>
    </source>
</evidence>
<evidence type="ECO:0000313" key="5">
    <source>
        <dbReference type="Proteomes" id="UP000065261"/>
    </source>
</evidence>
<proteinExistence type="inferred from homology"/>
<dbReference type="KEGG" id="ptn:PTRA_a1045"/>
<evidence type="ECO:0000256" key="2">
    <source>
        <dbReference type="SAM" id="SignalP"/>
    </source>
</evidence>
<feature type="chain" id="PRO_5006832835" evidence="2">
    <location>
        <begin position="35"/>
        <end position="525"/>
    </location>
</feature>
<organism evidence="4">
    <name type="scientific">Pseudoalteromonas translucida KMM 520</name>
    <dbReference type="NCBI Taxonomy" id="1315283"/>
    <lineage>
        <taxon>Bacteria</taxon>
        <taxon>Pseudomonadati</taxon>
        <taxon>Pseudomonadota</taxon>
        <taxon>Gammaproteobacteria</taxon>
        <taxon>Alteromonadales</taxon>
        <taxon>Pseudoalteromonadaceae</taxon>
        <taxon>Pseudoalteromonas</taxon>
    </lineage>
</organism>
<dbReference type="PATRIC" id="fig|1315283.4.peg.913"/>
<dbReference type="Proteomes" id="UP000065261">
    <property type="component" value="Chromosome I"/>
</dbReference>
<dbReference type="RefSeq" id="WP_058372867.1">
    <property type="nucleotide sequence ID" value="NZ_CP011034.1"/>
</dbReference>
<dbReference type="AlphaFoldDB" id="A0A0U2V2K9"/>